<keyword evidence="2" id="KW-0732">Signal</keyword>
<evidence type="ECO:0000256" key="1">
    <source>
        <dbReference type="SAM" id="Phobius"/>
    </source>
</evidence>
<name>A0A2R6WHD9_MARPO</name>
<keyword evidence="1" id="KW-0812">Transmembrane</keyword>
<dbReference type="AlphaFoldDB" id="A0A2R6WHD9"/>
<gene>
    <name evidence="4" type="ORF">MARPO_0090s0020</name>
</gene>
<dbReference type="InterPro" id="IPR039307">
    <property type="entry name" value="LORELEI-like"/>
</dbReference>
<sequence length="176" mass="18834">MMGMSRPLYAIVLVCLVCSTLANFSNGEFEASKEDSRSGGRQLLQNSQLPCPENYNFFNFTPILTACPSENNISLVGTFNVKKCCQSLCTVLGANGSVINDANYDCAEQFFSYLSLAGNYSGGYFASICTDPNSPQGIYCPPVETAPPPSSAFSVGASLWSFLVALAVFEVLVLVV</sequence>
<dbReference type="Pfam" id="PF26578">
    <property type="entry name" value="LLG1"/>
    <property type="match status" value="1"/>
</dbReference>
<keyword evidence="5" id="KW-1185">Reference proteome</keyword>
<dbReference type="OrthoDB" id="585255at2759"/>
<keyword evidence="1" id="KW-0472">Membrane</keyword>
<reference evidence="5" key="1">
    <citation type="journal article" date="2017" name="Cell">
        <title>Insights into land plant evolution garnered from the Marchantia polymorpha genome.</title>
        <authorList>
            <person name="Bowman J.L."/>
            <person name="Kohchi T."/>
            <person name="Yamato K.T."/>
            <person name="Jenkins J."/>
            <person name="Shu S."/>
            <person name="Ishizaki K."/>
            <person name="Yamaoka S."/>
            <person name="Nishihama R."/>
            <person name="Nakamura Y."/>
            <person name="Berger F."/>
            <person name="Adam C."/>
            <person name="Aki S.S."/>
            <person name="Althoff F."/>
            <person name="Araki T."/>
            <person name="Arteaga-Vazquez M.A."/>
            <person name="Balasubrmanian S."/>
            <person name="Barry K."/>
            <person name="Bauer D."/>
            <person name="Boehm C.R."/>
            <person name="Briginshaw L."/>
            <person name="Caballero-Perez J."/>
            <person name="Catarino B."/>
            <person name="Chen F."/>
            <person name="Chiyoda S."/>
            <person name="Chovatia M."/>
            <person name="Davies K.M."/>
            <person name="Delmans M."/>
            <person name="Demura T."/>
            <person name="Dierschke T."/>
            <person name="Dolan L."/>
            <person name="Dorantes-Acosta A.E."/>
            <person name="Eklund D.M."/>
            <person name="Florent S.N."/>
            <person name="Flores-Sandoval E."/>
            <person name="Fujiyama A."/>
            <person name="Fukuzawa H."/>
            <person name="Galik B."/>
            <person name="Grimanelli D."/>
            <person name="Grimwood J."/>
            <person name="Grossniklaus U."/>
            <person name="Hamada T."/>
            <person name="Haseloff J."/>
            <person name="Hetherington A.J."/>
            <person name="Higo A."/>
            <person name="Hirakawa Y."/>
            <person name="Hundley H.N."/>
            <person name="Ikeda Y."/>
            <person name="Inoue K."/>
            <person name="Inoue S.I."/>
            <person name="Ishida S."/>
            <person name="Jia Q."/>
            <person name="Kakita M."/>
            <person name="Kanazawa T."/>
            <person name="Kawai Y."/>
            <person name="Kawashima T."/>
            <person name="Kennedy M."/>
            <person name="Kinose K."/>
            <person name="Kinoshita T."/>
            <person name="Kohara Y."/>
            <person name="Koide E."/>
            <person name="Komatsu K."/>
            <person name="Kopischke S."/>
            <person name="Kubo M."/>
            <person name="Kyozuka J."/>
            <person name="Lagercrantz U."/>
            <person name="Lin S.S."/>
            <person name="Lindquist E."/>
            <person name="Lipzen A.M."/>
            <person name="Lu C.W."/>
            <person name="De Luna E."/>
            <person name="Martienssen R.A."/>
            <person name="Minamino N."/>
            <person name="Mizutani M."/>
            <person name="Mizutani M."/>
            <person name="Mochizuki N."/>
            <person name="Monte I."/>
            <person name="Mosher R."/>
            <person name="Nagasaki H."/>
            <person name="Nakagami H."/>
            <person name="Naramoto S."/>
            <person name="Nishitani K."/>
            <person name="Ohtani M."/>
            <person name="Okamoto T."/>
            <person name="Okumura M."/>
            <person name="Phillips J."/>
            <person name="Pollak B."/>
            <person name="Reinders A."/>
            <person name="Rovekamp M."/>
            <person name="Sano R."/>
            <person name="Sawa S."/>
            <person name="Schmid M.W."/>
            <person name="Shirakawa M."/>
            <person name="Solano R."/>
            <person name="Spunde A."/>
            <person name="Suetsugu N."/>
            <person name="Sugano S."/>
            <person name="Sugiyama A."/>
            <person name="Sun R."/>
            <person name="Suzuki Y."/>
            <person name="Takenaka M."/>
            <person name="Takezawa D."/>
            <person name="Tomogane H."/>
            <person name="Tsuzuki M."/>
            <person name="Ueda T."/>
            <person name="Umeda M."/>
            <person name="Ward J.M."/>
            <person name="Watanabe Y."/>
            <person name="Yazaki K."/>
            <person name="Yokoyama R."/>
            <person name="Yoshitake Y."/>
            <person name="Yotsui I."/>
            <person name="Zachgo S."/>
            <person name="Schmutz J."/>
        </authorList>
    </citation>
    <scope>NUCLEOTIDE SEQUENCE [LARGE SCALE GENOMIC DNA]</scope>
    <source>
        <strain evidence="5">Tak-1</strain>
    </source>
</reference>
<protein>
    <recommendedName>
        <fullName evidence="3">GPI-anchored protein LLG1-like domain-containing protein</fullName>
    </recommendedName>
</protein>
<dbReference type="PANTHER" id="PTHR31533">
    <property type="entry name" value="GPI-ANCHORED PROTEIN LLG1-RELATED-RELATED"/>
    <property type="match status" value="1"/>
</dbReference>
<dbReference type="EMBL" id="KZ772762">
    <property type="protein sequence ID" value="PTQ33275.1"/>
    <property type="molecule type" value="Genomic_DNA"/>
</dbReference>
<dbReference type="PANTHER" id="PTHR31533:SF2">
    <property type="entry name" value="GPI-ANCHORED PROTEIN LLG1"/>
    <property type="match status" value="1"/>
</dbReference>
<dbReference type="Gramene" id="Mp4g22100.1">
    <property type="protein sequence ID" value="Mp4g22100.1.cds"/>
    <property type="gene ID" value="Mp4g22100"/>
</dbReference>
<dbReference type="OMA" id="CPSENNI"/>
<feature type="domain" description="GPI-anchored protein LLG1-like" evidence="3">
    <location>
        <begin position="54"/>
        <end position="133"/>
    </location>
</feature>
<evidence type="ECO:0000313" key="4">
    <source>
        <dbReference type="EMBL" id="PTQ33275.1"/>
    </source>
</evidence>
<evidence type="ECO:0000313" key="5">
    <source>
        <dbReference type="Proteomes" id="UP000244005"/>
    </source>
</evidence>
<organism evidence="4 5">
    <name type="scientific">Marchantia polymorpha</name>
    <name type="common">Common liverwort</name>
    <name type="synonym">Marchantia aquatica</name>
    <dbReference type="NCBI Taxonomy" id="3197"/>
    <lineage>
        <taxon>Eukaryota</taxon>
        <taxon>Viridiplantae</taxon>
        <taxon>Streptophyta</taxon>
        <taxon>Embryophyta</taxon>
        <taxon>Marchantiophyta</taxon>
        <taxon>Marchantiopsida</taxon>
        <taxon>Marchantiidae</taxon>
        <taxon>Marchantiales</taxon>
        <taxon>Marchantiaceae</taxon>
        <taxon>Marchantia</taxon>
    </lineage>
</organism>
<feature type="signal peptide" evidence="2">
    <location>
        <begin position="1"/>
        <end position="22"/>
    </location>
</feature>
<accession>A0A2R6WHD9</accession>
<dbReference type="Proteomes" id="UP000244005">
    <property type="component" value="Unassembled WGS sequence"/>
</dbReference>
<evidence type="ECO:0000259" key="3">
    <source>
        <dbReference type="Pfam" id="PF26578"/>
    </source>
</evidence>
<evidence type="ECO:0000256" key="2">
    <source>
        <dbReference type="SAM" id="SignalP"/>
    </source>
</evidence>
<keyword evidence="1" id="KW-1133">Transmembrane helix</keyword>
<feature type="transmembrane region" description="Helical" evidence="1">
    <location>
        <begin position="152"/>
        <end position="175"/>
    </location>
</feature>
<feature type="chain" id="PRO_5015325664" description="GPI-anchored protein LLG1-like domain-containing protein" evidence="2">
    <location>
        <begin position="23"/>
        <end position="176"/>
    </location>
</feature>
<dbReference type="InterPro" id="IPR058888">
    <property type="entry name" value="LLG1-like"/>
</dbReference>
<proteinExistence type="predicted"/>